<keyword evidence="2" id="KW-0238">DNA-binding</keyword>
<feature type="region of interest" description="Disordered" evidence="5">
    <location>
        <begin position="152"/>
        <end position="203"/>
    </location>
</feature>
<dbReference type="Pfam" id="PF02362">
    <property type="entry name" value="B3"/>
    <property type="match status" value="1"/>
</dbReference>
<dbReference type="InterPro" id="IPR015300">
    <property type="entry name" value="DNA-bd_pseudobarrel_sf"/>
</dbReference>
<dbReference type="PANTHER" id="PTHR46245">
    <property type="entry name" value="B3 DOMAIN-CONTAINING PROTEIN OS07G0563300"/>
    <property type="match status" value="1"/>
</dbReference>
<feature type="compositionally biased region" description="Polar residues" evidence="5">
    <location>
        <begin position="177"/>
        <end position="200"/>
    </location>
</feature>
<evidence type="ECO:0000313" key="7">
    <source>
        <dbReference type="EMBL" id="KAK9915698.1"/>
    </source>
</evidence>
<sequence length="272" mass="28674">MASVEISSQPVAAPAATDASGPSSSAAEQPTATAGTPTHGTHGTLEAYNATFLFDKMLTQSDAGGHGRVVIPKVHARAHLPSLEDKNGVHVEVIDTYGTRHRFRYCSWINNSSRMYLLEGVAPALNALKLKHGDILIFAKLPNGELLLGGRAKTSADKDRKAPPRARKGSEQGANGAPSTGTKRPRQTNGSGPQSRQKSNAGPLMYRPLCDGVFRAVPPAISAREYCGKVLQQGGTWTAILDVSGEAYQAFFDSQGAAMEALNAAGVLPRSN</sequence>
<evidence type="ECO:0000256" key="5">
    <source>
        <dbReference type="SAM" id="MobiDB-lite"/>
    </source>
</evidence>
<accession>A0ABR2YV63</accession>
<feature type="compositionally biased region" description="Low complexity" evidence="5">
    <location>
        <begin position="30"/>
        <end position="42"/>
    </location>
</feature>
<feature type="domain" description="TF-B3" evidence="6">
    <location>
        <begin position="54"/>
        <end position="154"/>
    </location>
</feature>
<evidence type="ECO:0000256" key="2">
    <source>
        <dbReference type="ARBA" id="ARBA00023125"/>
    </source>
</evidence>
<dbReference type="SUPFAM" id="SSF101936">
    <property type="entry name" value="DNA-binding pseudobarrel domain"/>
    <property type="match status" value="1"/>
</dbReference>
<name>A0ABR2YV63_9CHLO</name>
<dbReference type="Proteomes" id="UP001491310">
    <property type="component" value="Unassembled WGS sequence"/>
</dbReference>
<evidence type="ECO:0000256" key="3">
    <source>
        <dbReference type="ARBA" id="ARBA00023163"/>
    </source>
</evidence>
<keyword evidence="8" id="KW-1185">Reference proteome</keyword>
<comment type="caution">
    <text evidence="7">The sequence shown here is derived from an EMBL/GenBank/DDBJ whole genome shotgun (WGS) entry which is preliminary data.</text>
</comment>
<protein>
    <recommendedName>
        <fullName evidence="6">TF-B3 domain-containing protein</fullName>
    </recommendedName>
</protein>
<keyword evidence="1" id="KW-0805">Transcription regulation</keyword>
<dbReference type="CDD" id="cd10017">
    <property type="entry name" value="B3_DNA"/>
    <property type="match status" value="1"/>
</dbReference>
<dbReference type="InterPro" id="IPR003340">
    <property type="entry name" value="B3_DNA-bd"/>
</dbReference>
<organism evidence="7 8">
    <name type="scientific">Coccomyxa subellipsoidea</name>
    <dbReference type="NCBI Taxonomy" id="248742"/>
    <lineage>
        <taxon>Eukaryota</taxon>
        <taxon>Viridiplantae</taxon>
        <taxon>Chlorophyta</taxon>
        <taxon>core chlorophytes</taxon>
        <taxon>Trebouxiophyceae</taxon>
        <taxon>Trebouxiophyceae incertae sedis</taxon>
        <taxon>Coccomyxaceae</taxon>
        <taxon>Coccomyxa</taxon>
    </lineage>
</organism>
<dbReference type="EMBL" id="JALJOT010000004">
    <property type="protein sequence ID" value="KAK9915698.1"/>
    <property type="molecule type" value="Genomic_DNA"/>
</dbReference>
<dbReference type="SMART" id="SM01019">
    <property type="entry name" value="B3"/>
    <property type="match status" value="1"/>
</dbReference>
<evidence type="ECO:0000259" key="6">
    <source>
        <dbReference type="SMART" id="SM01019"/>
    </source>
</evidence>
<feature type="compositionally biased region" description="Polar residues" evidence="5">
    <location>
        <begin position="1"/>
        <end position="10"/>
    </location>
</feature>
<keyword evidence="3" id="KW-0804">Transcription</keyword>
<evidence type="ECO:0000256" key="1">
    <source>
        <dbReference type="ARBA" id="ARBA00023015"/>
    </source>
</evidence>
<gene>
    <name evidence="7" type="ORF">WJX75_002806</name>
</gene>
<proteinExistence type="predicted"/>
<feature type="region of interest" description="Disordered" evidence="5">
    <location>
        <begin position="1"/>
        <end position="42"/>
    </location>
</feature>
<dbReference type="Gene3D" id="2.40.330.10">
    <property type="entry name" value="DNA-binding pseudobarrel domain"/>
    <property type="match status" value="1"/>
</dbReference>
<reference evidence="7 8" key="1">
    <citation type="journal article" date="2024" name="Nat. Commun.">
        <title>Phylogenomics reveals the evolutionary origins of lichenization in chlorophyte algae.</title>
        <authorList>
            <person name="Puginier C."/>
            <person name="Libourel C."/>
            <person name="Otte J."/>
            <person name="Skaloud P."/>
            <person name="Haon M."/>
            <person name="Grisel S."/>
            <person name="Petersen M."/>
            <person name="Berrin J.G."/>
            <person name="Delaux P.M."/>
            <person name="Dal Grande F."/>
            <person name="Keller J."/>
        </authorList>
    </citation>
    <scope>NUCLEOTIDE SEQUENCE [LARGE SCALE GENOMIC DNA]</scope>
    <source>
        <strain evidence="7 8">SAG 216-7</strain>
    </source>
</reference>
<evidence type="ECO:0000313" key="8">
    <source>
        <dbReference type="Proteomes" id="UP001491310"/>
    </source>
</evidence>
<keyword evidence="4" id="KW-0539">Nucleus</keyword>
<evidence type="ECO:0000256" key="4">
    <source>
        <dbReference type="ARBA" id="ARBA00023242"/>
    </source>
</evidence>